<dbReference type="OrthoDB" id="893570at2"/>
<comment type="caution">
    <text evidence="2">The sequence shown here is derived from an EMBL/GenBank/DDBJ whole genome shotgun (WGS) entry which is preliminary data.</text>
</comment>
<dbReference type="EMBL" id="AODQ01000001">
    <property type="protein sequence ID" value="EMR04812.1"/>
    <property type="molecule type" value="Genomic_DNA"/>
</dbReference>
<dbReference type="eggNOG" id="COG2318">
    <property type="taxonomic scope" value="Bacteria"/>
</dbReference>
<name>M7NC54_9BACT</name>
<feature type="domain" description="DinB-like" evidence="1">
    <location>
        <begin position="16"/>
        <end position="140"/>
    </location>
</feature>
<dbReference type="Pfam" id="PF12867">
    <property type="entry name" value="DinB_2"/>
    <property type="match status" value="1"/>
</dbReference>
<dbReference type="Proteomes" id="UP000011910">
    <property type="component" value="Unassembled WGS sequence"/>
</dbReference>
<proteinExistence type="predicted"/>
<accession>M7NC54</accession>
<dbReference type="InterPro" id="IPR024775">
    <property type="entry name" value="DinB-like"/>
</dbReference>
<protein>
    <submittedName>
        <fullName evidence="2">DinB superfamily protein</fullName>
    </submittedName>
</protein>
<sequence length="150" mass="17157">MAIVSELAKIFAADLERLKQEIEAFKLEENLWKSPPGLPNSAGNLCLHLVGNLNTFIGRDIGKFNYVRNREAEFSLNGVPRQKLLEQIEDVKRIVSASLSGIDDDRLQEVRIEHRLGNEMTNTYLLVHFATHLAYHLGQINYLRRMLEPS</sequence>
<organism evidence="2 3">
    <name type="scientific">Cesiribacter andamanensis AMV16</name>
    <dbReference type="NCBI Taxonomy" id="1279009"/>
    <lineage>
        <taxon>Bacteria</taxon>
        <taxon>Pseudomonadati</taxon>
        <taxon>Bacteroidota</taxon>
        <taxon>Cytophagia</taxon>
        <taxon>Cytophagales</taxon>
        <taxon>Cesiribacteraceae</taxon>
        <taxon>Cesiribacter</taxon>
    </lineage>
</organism>
<reference evidence="2 3" key="1">
    <citation type="journal article" date="2013" name="Genome Announc.">
        <title>Draft Genome Sequence of Cesiribacter andamanensis Strain AMV16T, Isolated from a Soil Sample from a Mud Volcano in the Andaman Islands, India.</title>
        <authorList>
            <person name="Shivaji S."/>
            <person name="Ara S."/>
            <person name="Begum Z."/>
            <person name="Srinivas T.N."/>
            <person name="Singh A."/>
            <person name="Kumar Pinnaka A."/>
        </authorList>
    </citation>
    <scope>NUCLEOTIDE SEQUENCE [LARGE SCALE GENOMIC DNA]</scope>
    <source>
        <strain evidence="2 3">AMV16</strain>
    </source>
</reference>
<keyword evidence="3" id="KW-1185">Reference proteome</keyword>
<dbReference type="STRING" id="1279009.ADICEAN_00083"/>
<dbReference type="PATRIC" id="fig|1279009.4.peg.88"/>
<dbReference type="RefSeq" id="WP_009193497.1">
    <property type="nucleotide sequence ID" value="NZ_AODQ01000001.1"/>
</dbReference>
<gene>
    <name evidence="2" type="ORF">ADICEAN_00083</name>
</gene>
<dbReference type="Gene3D" id="1.20.120.450">
    <property type="entry name" value="dinb family like domain"/>
    <property type="match status" value="1"/>
</dbReference>
<evidence type="ECO:0000313" key="2">
    <source>
        <dbReference type="EMBL" id="EMR04812.1"/>
    </source>
</evidence>
<evidence type="ECO:0000313" key="3">
    <source>
        <dbReference type="Proteomes" id="UP000011910"/>
    </source>
</evidence>
<dbReference type="SUPFAM" id="SSF109854">
    <property type="entry name" value="DinB/YfiT-like putative metalloenzymes"/>
    <property type="match status" value="1"/>
</dbReference>
<evidence type="ECO:0000259" key="1">
    <source>
        <dbReference type="Pfam" id="PF12867"/>
    </source>
</evidence>
<dbReference type="AlphaFoldDB" id="M7NC54"/>
<dbReference type="InterPro" id="IPR034660">
    <property type="entry name" value="DinB/YfiT-like"/>
</dbReference>